<feature type="compositionally biased region" description="Low complexity" evidence="3">
    <location>
        <begin position="373"/>
        <end position="385"/>
    </location>
</feature>
<keyword evidence="5" id="KW-0378">Hydrolase</keyword>
<dbReference type="InterPro" id="IPR001314">
    <property type="entry name" value="Peptidase_S1A"/>
</dbReference>
<reference evidence="5 6" key="1">
    <citation type="submission" date="2020-04" db="EMBL/GenBank/DDBJ databases">
        <title>Draft genome of Pyxidicoccus fallax type strain.</title>
        <authorList>
            <person name="Whitworth D.E."/>
        </authorList>
    </citation>
    <scope>NUCLEOTIDE SEQUENCE [LARGE SCALE GENOMIC DNA]</scope>
    <source>
        <strain evidence="5 6">DSM 14698</strain>
    </source>
</reference>
<dbReference type="PANTHER" id="PTHR24276:SF98">
    <property type="entry name" value="FI18310P1-RELATED"/>
    <property type="match status" value="1"/>
</dbReference>
<gene>
    <name evidence="5" type="ORF">HG543_03060</name>
</gene>
<evidence type="ECO:0000256" key="2">
    <source>
        <dbReference type="ARBA" id="ARBA00023157"/>
    </source>
</evidence>
<dbReference type="InterPro" id="IPR043504">
    <property type="entry name" value="Peptidase_S1_PA_chymotrypsin"/>
</dbReference>
<protein>
    <submittedName>
        <fullName evidence="5">Trypsin-like serine protease</fullName>
    </submittedName>
</protein>
<dbReference type="GO" id="GO:0004252">
    <property type="term" value="F:serine-type endopeptidase activity"/>
    <property type="evidence" value="ECO:0007669"/>
    <property type="project" value="InterPro"/>
</dbReference>
<evidence type="ECO:0000313" key="5">
    <source>
        <dbReference type="EMBL" id="NMO13843.1"/>
    </source>
</evidence>
<evidence type="ECO:0000259" key="4">
    <source>
        <dbReference type="PROSITE" id="PS50240"/>
    </source>
</evidence>
<comment type="caution">
    <text evidence="5">The sequence shown here is derived from an EMBL/GenBank/DDBJ whole genome shotgun (WGS) entry which is preliminary data.</text>
</comment>
<dbReference type="SUPFAM" id="SSF50494">
    <property type="entry name" value="Trypsin-like serine proteases"/>
    <property type="match status" value="1"/>
</dbReference>
<name>A0A848LAX8_9BACT</name>
<feature type="region of interest" description="Disordered" evidence="3">
    <location>
        <begin position="365"/>
        <end position="385"/>
    </location>
</feature>
<keyword evidence="6" id="KW-1185">Reference proteome</keyword>
<proteinExistence type="inferred from homology"/>
<dbReference type="PRINTS" id="PR00722">
    <property type="entry name" value="CHYMOTRYPSIN"/>
</dbReference>
<dbReference type="Proteomes" id="UP000518300">
    <property type="component" value="Unassembled WGS sequence"/>
</dbReference>
<comment type="similarity">
    <text evidence="1">Belongs to the peptidase S1 family.</text>
</comment>
<sequence>MALLLLARRSYPRRVAARGRPWCLVLTWVAVLLASACQPTVEELLPSSSRETTRPIVQGTDAPGDDAVVALIARRTRCTGESPVLLCTGALIAPDVVLTAAHCLAIFGPEGPYEVYVGQVLLPQPETRGRFARVTRAIPHPDYDARTHAYDAALLRLAAPLDVTPLPLSESADTALVPGASARVVGYGDTRDAEALAGRRRQGTLTVAQVEPAAFRASPAPSMSCVGDSGGPVLLRDGAREVLAGLTVSGDVACRSEALNVRVDALLDGFIRPFLAEAPAPGVPTLPSGNLCGATCARDEECPSGLACVSVEGGPGRCMLPALQAGDYGASCADDAACGTGVCARLEPDGAEACRCFTPCAAPPPDPEPEAPAGPEAGSGGCASVPGPGGPGLLALVLGLVRRARVSARR</sequence>
<dbReference type="InterPro" id="IPR018114">
    <property type="entry name" value="TRYPSIN_HIS"/>
</dbReference>
<dbReference type="Pfam" id="PF00089">
    <property type="entry name" value="Trypsin"/>
    <property type="match status" value="1"/>
</dbReference>
<evidence type="ECO:0000256" key="1">
    <source>
        <dbReference type="ARBA" id="ARBA00007664"/>
    </source>
</evidence>
<feature type="domain" description="Peptidase S1" evidence="4">
    <location>
        <begin position="56"/>
        <end position="276"/>
    </location>
</feature>
<dbReference type="InterPro" id="IPR009003">
    <property type="entry name" value="Peptidase_S1_PA"/>
</dbReference>
<dbReference type="PROSITE" id="PS00134">
    <property type="entry name" value="TRYPSIN_HIS"/>
    <property type="match status" value="1"/>
</dbReference>
<keyword evidence="5" id="KW-0645">Protease</keyword>
<dbReference type="PROSITE" id="PS50240">
    <property type="entry name" value="TRYPSIN_DOM"/>
    <property type="match status" value="1"/>
</dbReference>
<dbReference type="SMART" id="SM00020">
    <property type="entry name" value="Tryp_SPc"/>
    <property type="match status" value="1"/>
</dbReference>
<dbReference type="RefSeq" id="WP_169343122.1">
    <property type="nucleotide sequence ID" value="NZ_JABJTR010000480.1"/>
</dbReference>
<evidence type="ECO:0000313" key="6">
    <source>
        <dbReference type="Proteomes" id="UP000518300"/>
    </source>
</evidence>
<keyword evidence="2" id="KW-1015">Disulfide bond</keyword>
<evidence type="ECO:0000256" key="3">
    <source>
        <dbReference type="SAM" id="MobiDB-lite"/>
    </source>
</evidence>
<dbReference type="InterPro" id="IPR001254">
    <property type="entry name" value="Trypsin_dom"/>
</dbReference>
<organism evidence="5 6">
    <name type="scientific">Pyxidicoccus fallax</name>
    <dbReference type="NCBI Taxonomy" id="394095"/>
    <lineage>
        <taxon>Bacteria</taxon>
        <taxon>Pseudomonadati</taxon>
        <taxon>Myxococcota</taxon>
        <taxon>Myxococcia</taxon>
        <taxon>Myxococcales</taxon>
        <taxon>Cystobacterineae</taxon>
        <taxon>Myxococcaceae</taxon>
        <taxon>Pyxidicoccus</taxon>
    </lineage>
</organism>
<dbReference type="GO" id="GO:0006508">
    <property type="term" value="P:proteolysis"/>
    <property type="evidence" value="ECO:0007669"/>
    <property type="project" value="UniProtKB-KW"/>
</dbReference>
<dbReference type="AlphaFoldDB" id="A0A848LAX8"/>
<dbReference type="InterPro" id="IPR050430">
    <property type="entry name" value="Peptidase_S1"/>
</dbReference>
<dbReference type="EMBL" id="JABBJJ010000008">
    <property type="protein sequence ID" value="NMO13843.1"/>
    <property type="molecule type" value="Genomic_DNA"/>
</dbReference>
<accession>A0A848LAX8</accession>
<dbReference type="PANTHER" id="PTHR24276">
    <property type="entry name" value="POLYSERASE-RELATED"/>
    <property type="match status" value="1"/>
</dbReference>
<dbReference type="Gene3D" id="2.40.10.10">
    <property type="entry name" value="Trypsin-like serine proteases"/>
    <property type="match status" value="1"/>
</dbReference>